<dbReference type="InterPro" id="IPR008092">
    <property type="entry name" value="Ribosomal_mS29_met"/>
</dbReference>
<evidence type="ECO:0000313" key="10">
    <source>
        <dbReference type="Proteomes" id="UP000092993"/>
    </source>
</evidence>
<dbReference type="InterPro" id="IPR027417">
    <property type="entry name" value="P-loop_NTPase"/>
</dbReference>
<keyword evidence="4 9" id="KW-0689">Ribosomal protein</keyword>
<feature type="region of interest" description="Disordered" evidence="8">
    <location>
        <begin position="35"/>
        <end position="72"/>
    </location>
</feature>
<evidence type="ECO:0000256" key="5">
    <source>
        <dbReference type="ARBA" id="ARBA00023128"/>
    </source>
</evidence>
<gene>
    <name evidence="9" type="primary">DAP3</name>
    <name evidence="9" type="ORF">A0H81_13180</name>
</gene>
<dbReference type="EMBL" id="LUGG01000027">
    <property type="protein sequence ID" value="OBZ66880.1"/>
    <property type="molecule type" value="Genomic_DNA"/>
</dbReference>
<name>A0A1C7LQE8_GRIFR</name>
<keyword evidence="3" id="KW-0809">Transit peptide</keyword>
<dbReference type="Proteomes" id="UP000092993">
    <property type="component" value="Unassembled WGS sequence"/>
</dbReference>
<dbReference type="SUPFAM" id="SSF52540">
    <property type="entry name" value="P-loop containing nucleoside triphosphate hydrolases"/>
    <property type="match status" value="1"/>
</dbReference>
<dbReference type="PRINTS" id="PR01716">
    <property type="entry name" value="DEATHASSOCP3"/>
</dbReference>
<dbReference type="AlphaFoldDB" id="A0A1C7LQE8"/>
<dbReference type="PANTHER" id="PTHR12810">
    <property type="entry name" value="MITOCHONDRIAL 28S RIBOSOMAL PROTEIN S29"/>
    <property type="match status" value="1"/>
</dbReference>
<comment type="similarity">
    <text evidence="2">Belongs to the mitochondrion-specific ribosomal protein mS29 family.</text>
</comment>
<dbReference type="STRING" id="5627.A0A1C7LQE8"/>
<dbReference type="Pfam" id="PF10236">
    <property type="entry name" value="DAP3"/>
    <property type="match status" value="1"/>
</dbReference>
<accession>A0A1C7LQE8</accession>
<dbReference type="Gene3D" id="3.40.50.300">
    <property type="entry name" value="P-loop containing nucleotide triphosphate hydrolases"/>
    <property type="match status" value="1"/>
</dbReference>
<comment type="subcellular location">
    <subcellularLocation>
        <location evidence="1">Mitochondrion</location>
    </subcellularLocation>
</comment>
<evidence type="ECO:0000256" key="7">
    <source>
        <dbReference type="ARBA" id="ARBA00035140"/>
    </source>
</evidence>
<evidence type="ECO:0000256" key="6">
    <source>
        <dbReference type="ARBA" id="ARBA00023274"/>
    </source>
</evidence>
<organism evidence="9 10">
    <name type="scientific">Grifola frondosa</name>
    <name type="common">Maitake</name>
    <name type="synonym">Polyporus frondosus</name>
    <dbReference type="NCBI Taxonomy" id="5627"/>
    <lineage>
        <taxon>Eukaryota</taxon>
        <taxon>Fungi</taxon>
        <taxon>Dikarya</taxon>
        <taxon>Basidiomycota</taxon>
        <taxon>Agaricomycotina</taxon>
        <taxon>Agaricomycetes</taxon>
        <taxon>Polyporales</taxon>
        <taxon>Grifolaceae</taxon>
        <taxon>Grifola</taxon>
    </lineage>
</organism>
<evidence type="ECO:0000256" key="3">
    <source>
        <dbReference type="ARBA" id="ARBA00022946"/>
    </source>
</evidence>
<feature type="compositionally biased region" description="Basic and acidic residues" evidence="8">
    <location>
        <begin position="62"/>
        <end position="72"/>
    </location>
</feature>
<dbReference type="GO" id="GO:0003735">
    <property type="term" value="F:structural constituent of ribosome"/>
    <property type="evidence" value="ECO:0007669"/>
    <property type="project" value="TreeGrafter"/>
</dbReference>
<keyword evidence="5" id="KW-0496">Mitochondrion</keyword>
<sequence length="462" mass="51118">MSSLAVLRTGRLGPGGLASSSYALPCLSRIGQTRSAGVVSKKPSNDEKKKVAGHYRKSTTAQKKDEKFHLPPDKRVGSFKPISVNMLPAEVFESDKRTTLHLPAFHPEVLTQEAISKAMTFPAGPNDAINAYGLPKNMLVEYRVLSKPCSVVRDVTIKIVDTLDASSLTPSKETRLVLTGNNGCGKSHLLLQAVEYCTMKDWIVLYIPRAINTVNSTTAYVYDPTTQTYHQPAFSQQLLKRFLSVNLTVLQAMVTQEASHIESRTVPARTPLPSMIQMGIDDSHLAPFVLSALMNELSRQSKHPVLLAVDDFQALYSTTLYRDPHFKPLMSHSLSVPRLLLEFASGIRSFARGAVVGALSTSDTQFRLPLELREALGLPEFRFAGPYVHRNRAFVEYAKGLRNFPVPDQLSVNEAASVYEVWQQDKALHSSYNDETFMSKYTEAGGNARNFVWKGLLATTAL</sequence>
<keyword evidence="6" id="KW-0687">Ribonucleoprotein</keyword>
<dbReference type="InterPro" id="IPR019368">
    <property type="entry name" value="Ribosomal_mS29"/>
</dbReference>
<dbReference type="PANTHER" id="PTHR12810:SF0">
    <property type="entry name" value="SMALL RIBOSOMAL SUBUNIT PROTEIN MS29"/>
    <property type="match status" value="1"/>
</dbReference>
<evidence type="ECO:0000313" key="9">
    <source>
        <dbReference type="EMBL" id="OBZ66880.1"/>
    </source>
</evidence>
<evidence type="ECO:0000256" key="4">
    <source>
        <dbReference type="ARBA" id="ARBA00022980"/>
    </source>
</evidence>
<comment type="caution">
    <text evidence="9">The sequence shown here is derived from an EMBL/GenBank/DDBJ whole genome shotgun (WGS) entry which is preliminary data.</text>
</comment>
<proteinExistence type="inferred from homology"/>
<dbReference type="OMA" id="GLAHWMT"/>
<dbReference type="GO" id="GO:0006915">
    <property type="term" value="P:apoptotic process"/>
    <property type="evidence" value="ECO:0007669"/>
    <property type="project" value="InterPro"/>
</dbReference>
<reference evidence="9 10" key="1">
    <citation type="submission" date="2016-03" db="EMBL/GenBank/DDBJ databases">
        <title>Whole genome sequencing of Grifola frondosa 9006-11.</title>
        <authorList>
            <person name="Min B."/>
            <person name="Park H."/>
            <person name="Kim J.-G."/>
            <person name="Cho H."/>
            <person name="Oh Y.-L."/>
            <person name="Kong W.-S."/>
            <person name="Choi I.-G."/>
        </authorList>
    </citation>
    <scope>NUCLEOTIDE SEQUENCE [LARGE SCALE GENOMIC DNA]</scope>
    <source>
        <strain evidence="9 10">9006-11</strain>
    </source>
</reference>
<evidence type="ECO:0000256" key="8">
    <source>
        <dbReference type="SAM" id="MobiDB-lite"/>
    </source>
</evidence>
<protein>
    <recommendedName>
        <fullName evidence="7">Small ribosomal subunit protein mS29</fullName>
    </recommendedName>
</protein>
<evidence type="ECO:0000256" key="2">
    <source>
        <dbReference type="ARBA" id="ARBA00009863"/>
    </source>
</evidence>
<dbReference type="GO" id="GO:0005763">
    <property type="term" value="C:mitochondrial small ribosomal subunit"/>
    <property type="evidence" value="ECO:0007669"/>
    <property type="project" value="TreeGrafter"/>
</dbReference>
<evidence type="ECO:0000256" key="1">
    <source>
        <dbReference type="ARBA" id="ARBA00004173"/>
    </source>
</evidence>
<dbReference type="OrthoDB" id="274828at2759"/>
<keyword evidence="10" id="KW-1185">Reference proteome</keyword>